<organism evidence="9 10">
    <name type="scientific">Candidatus Nephthysia bennettiae</name>
    <dbReference type="NCBI Taxonomy" id="3127016"/>
    <lineage>
        <taxon>Bacteria</taxon>
        <taxon>Bacillati</taxon>
        <taxon>Candidatus Dormiibacterota</taxon>
        <taxon>Candidatus Dormibacteria</taxon>
        <taxon>Candidatus Dormibacterales</taxon>
        <taxon>Candidatus Dormibacteraceae</taxon>
        <taxon>Candidatus Nephthysia</taxon>
    </lineage>
</organism>
<keyword evidence="8" id="KW-0408">Iron</keyword>
<dbReference type="Proteomes" id="UP000612893">
    <property type="component" value="Unassembled WGS sequence"/>
</dbReference>
<evidence type="ECO:0000256" key="3">
    <source>
        <dbReference type="ARBA" id="ARBA00022833"/>
    </source>
</evidence>
<evidence type="ECO:0000256" key="2">
    <source>
        <dbReference type="ARBA" id="ARBA00022491"/>
    </source>
</evidence>
<evidence type="ECO:0000313" key="10">
    <source>
        <dbReference type="Proteomes" id="UP000612893"/>
    </source>
</evidence>
<name>A0A934NCT0_9BACT</name>
<dbReference type="EMBL" id="JAEKNR010000073">
    <property type="protein sequence ID" value="MBJ7597697.1"/>
    <property type="molecule type" value="Genomic_DNA"/>
</dbReference>
<evidence type="ECO:0000313" key="9">
    <source>
        <dbReference type="EMBL" id="MBJ7597697.1"/>
    </source>
</evidence>
<feature type="binding site" evidence="8">
    <location>
        <position position="75"/>
    </location>
    <ligand>
        <name>Fe cation</name>
        <dbReference type="ChEBI" id="CHEBI:24875"/>
    </ligand>
</feature>
<dbReference type="SUPFAM" id="SSF46785">
    <property type="entry name" value="Winged helix' DNA-binding domain"/>
    <property type="match status" value="1"/>
</dbReference>
<reference evidence="9" key="1">
    <citation type="submission" date="2020-10" db="EMBL/GenBank/DDBJ databases">
        <title>Ca. Dormibacterota MAGs.</title>
        <authorList>
            <person name="Montgomery K."/>
        </authorList>
    </citation>
    <scope>NUCLEOTIDE SEQUENCE [LARGE SCALE GENOMIC DNA]</scope>
    <source>
        <strain evidence="9">SC8812_S17_10</strain>
    </source>
</reference>
<dbReference type="GO" id="GO:0003700">
    <property type="term" value="F:DNA-binding transcription factor activity"/>
    <property type="evidence" value="ECO:0007669"/>
    <property type="project" value="InterPro"/>
</dbReference>
<sequence>MPRPSPVRDALRACLTEHPRHGWSLDELLAELHAENLSADFSTVFRALNWLEAEGEVLRVDLGDGKARYEANTTHHEHIRCNSCGTVSEVPGCLVQGSTQLVEATTGFSITDHRLVFSGLCPSCKSA</sequence>
<feature type="binding site" evidence="7">
    <location>
        <position position="84"/>
    </location>
    <ligand>
        <name>Zn(2+)</name>
        <dbReference type="ChEBI" id="CHEBI:29105"/>
    </ligand>
</feature>
<keyword evidence="7" id="KW-0479">Metal-binding</keyword>
<keyword evidence="10" id="KW-1185">Reference proteome</keyword>
<evidence type="ECO:0000256" key="6">
    <source>
        <dbReference type="ARBA" id="ARBA00023163"/>
    </source>
</evidence>
<evidence type="ECO:0000256" key="5">
    <source>
        <dbReference type="ARBA" id="ARBA00023125"/>
    </source>
</evidence>
<dbReference type="PANTHER" id="PTHR33202:SF7">
    <property type="entry name" value="FERRIC UPTAKE REGULATION PROTEIN"/>
    <property type="match status" value="1"/>
</dbReference>
<dbReference type="CDD" id="cd07153">
    <property type="entry name" value="Fur_like"/>
    <property type="match status" value="1"/>
</dbReference>
<feature type="binding site" evidence="8">
    <location>
        <position position="113"/>
    </location>
    <ligand>
        <name>Fe cation</name>
        <dbReference type="ChEBI" id="CHEBI:24875"/>
    </ligand>
</feature>
<dbReference type="InterPro" id="IPR036390">
    <property type="entry name" value="WH_DNA-bd_sf"/>
</dbReference>
<dbReference type="PANTHER" id="PTHR33202">
    <property type="entry name" value="ZINC UPTAKE REGULATION PROTEIN"/>
    <property type="match status" value="1"/>
</dbReference>
<dbReference type="GO" id="GO:1900376">
    <property type="term" value="P:regulation of secondary metabolite biosynthetic process"/>
    <property type="evidence" value="ECO:0007669"/>
    <property type="project" value="TreeGrafter"/>
</dbReference>
<comment type="caution">
    <text evidence="9">The sequence shown here is derived from an EMBL/GenBank/DDBJ whole genome shotgun (WGS) entry which is preliminary data.</text>
</comment>
<dbReference type="InterPro" id="IPR043135">
    <property type="entry name" value="Fur_C"/>
</dbReference>
<evidence type="ECO:0000256" key="7">
    <source>
        <dbReference type="PIRSR" id="PIRSR602481-1"/>
    </source>
</evidence>
<dbReference type="Pfam" id="PF01475">
    <property type="entry name" value="FUR"/>
    <property type="match status" value="1"/>
</dbReference>
<evidence type="ECO:0000256" key="1">
    <source>
        <dbReference type="ARBA" id="ARBA00007957"/>
    </source>
</evidence>
<protein>
    <submittedName>
        <fullName evidence="9">Transcriptional repressor</fullName>
    </submittedName>
</protein>
<comment type="similarity">
    <text evidence="1">Belongs to the Fur family.</text>
</comment>
<evidence type="ECO:0000256" key="8">
    <source>
        <dbReference type="PIRSR" id="PIRSR602481-2"/>
    </source>
</evidence>
<gene>
    <name evidence="9" type="ORF">JF922_06390</name>
</gene>
<dbReference type="GO" id="GO:0000976">
    <property type="term" value="F:transcription cis-regulatory region binding"/>
    <property type="evidence" value="ECO:0007669"/>
    <property type="project" value="TreeGrafter"/>
</dbReference>
<dbReference type="Gene3D" id="1.10.10.10">
    <property type="entry name" value="Winged helix-like DNA-binding domain superfamily/Winged helix DNA-binding domain"/>
    <property type="match status" value="1"/>
</dbReference>
<evidence type="ECO:0000256" key="4">
    <source>
        <dbReference type="ARBA" id="ARBA00023015"/>
    </source>
</evidence>
<keyword evidence="5" id="KW-0238">DNA-binding</keyword>
<comment type="cofactor">
    <cofactor evidence="8">
        <name>Mn(2+)</name>
        <dbReference type="ChEBI" id="CHEBI:29035"/>
    </cofactor>
    <cofactor evidence="8">
        <name>Fe(2+)</name>
        <dbReference type="ChEBI" id="CHEBI:29033"/>
    </cofactor>
    <text evidence="8">Binds 1 Mn(2+) or Fe(2+) ion per subunit.</text>
</comment>
<feature type="binding site" evidence="7">
    <location>
        <position position="81"/>
    </location>
    <ligand>
        <name>Zn(2+)</name>
        <dbReference type="ChEBI" id="CHEBI:29105"/>
    </ligand>
</feature>
<dbReference type="GO" id="GO:0008270">
    <property type="term" value="F:zinc ion binding"/>
    <property type="evidence" value="ECO:0007669"/>
    <property type="project" value="TreeGrafter"/>
</dbReference>
<dbReference type="AlphaFoldDB" id="A0A934NCT0"/>
<comment type="cofactor">
    <cofactor evidence="7">
        <name>Zn(2+)</name>
        <dbReference type="ChEBI" id="CHEBI:29105"/>
    </cofactor>
    <text evidence="7">Binds 1 zinc ion per subunit.</text>
</comment>
<dbReference type="RefSeq" id="WP_338200131.1">
    <property type="nucleotide sequence ID" value="NZ_JAEKNR010000073.1"/>
</dbReference>
<dbReference type="InterPro" id="IPR002481">
    <property type="entry name" value="FUR"/>
</dbReference>
<feature type="binding site" evidence="7">
    <location>
        <position position="121"/>
    </location>
    <ligand>
        <name>Zn(2+)</name>
        <dbReference type="ChEBI" id="CHEBI:29105"/>
    </ligand>
</feature>
<feature type="binding site" evidence="7">
    <location>
        <position position="124"/>
    </location>
    <ligand>
        <name>Zn(2+)</name>
        <dbReference type="ChEBI" id="CHEBI:29105"/>
    </ligand>
</feature>
<dbReference type="Gene3D" id="3.30.1490.190">
    <property type="match status" value="1"/>
</dbReference>
<keyword evidence="2" id="KW-0678">Repressor</keyword>
<keyword evidence="3 7" id="KW-0862">Zinc</keyword>
<accession>A0A934NCT0</accession>
<keyword evidence="4" id="KW-0805">Transcription regulation</keyword>
<proteinExistence type="inferred from homology"/>
<keyword evidence="6" id="KW-0804">Transcription</keyword>
<dbReference type="InterPro" id="IPR036388">
    <property type="entry name" value="WH-like_DNA-bd_sf"/>
</dbReference>
<dbReference type="GO" id="GO:0045892">
    <property type="term" value="P:negative regulation of DNA-templated transcription"/>
    <property type="evidence" value="ECO:0007669"/>
    <property type="project" value="TreeGrafter"/>
</dbReference>